<keyword evidence="3" id="KW-1185">Reference proteome</keyword>
<proteinExistence type="predicted"/>
<comment type="caution">
    <text evidence="1">The sequence shown here is derived from an EMBL/GenBank/DDBJ whole genome shotgun (WGS) entry which is preliminary data.</text>
</comment>
<organism evidence="1">
    <name type="scientific">Hexamita inflata</name>
    <dbReference type="NCBI Taxonomy" id="28002"/>
    <lineage>
        <taxon>Eukaryota</taxon>
        <taxon>Metamonada</taxon>
        <taxon>Diplomonadida</taxon>
        <taxon>Hexamitidae</taxon>
        <taxon>Hexamitinae</taxon>
        <taxon>Hexamita</taxon>
    </lineage>
</organism>
<reference evidence="2 3" key="2">
    <citation type="submission" date="2024-07" db="EMBL/GenBank/DDBJ databases">
        <authorList>
            <person name="Akdeniz Z."/>
        </authorList>
    </citation>
    <scope>NUCLEOTIDE SEQUENCE [LARGE SCALE GENOMIC DNA]</scope>
</reference>
<protein>
    <submittedName>
        <fullName evidence="2">Hypothetical_protein</fullName>
    </submittedName>
</protein>
<gene>
    <name evidence="2" type="ORF">HINF_LOCUS11462</name>
    <name evidence="1" type="ORF">HINF_LOCUS25968</name>
</gene>
<dbReference type="EMBL" id="CATOUU010000654">
    <property type="protein sequence ID" value="CAI9938323.1"/>
    <property type="molecule type" value="Genomic_DNA"/>
</dbReference>
<name>A0AA86UEZ8_9EUKA</name>
<sequence>MPSFQRSWKVQGVSMKNSNSIKQWQLSDVRSLLCGFFQLVCRKYGIITQLCFMSKQYQLLKSPIKFRQLLSEEKGTEFNLDQRSTNCWNCQISGVHQLTNKKNFNNEQIVKFIRRHCQQNVIIDSSLNYNYFAHCVQMMIQTKCVYQVFQWN</sequence>
<dbReference type="AlphaFoldDB" id="A0AA86UEZ8"/>
<reference evidence="1" key="1">
    <citation type="submission" date="2023-06" db="EMBL/GenBank/DDBJ databases">
        <authorList>
            <person name="Kurt Z."/>
        </authorList>
    </citation>
    <scope>NUCLEOTIDE SEQUENCE</scope>
</reference>
<dbReference type="Proteomes" id="UP001642409">
    <property type="component" value="Unassembled WGS sequence"/>
</dbReference>
<evidence type="ECO:0000313" key="3">
    <source>
        <dbReference type="Proteomes" id="UP001642409"/>
    </source>
</evidence>
<dbReference type="EMBL" id="CAXDID020000025">
    <property type="protein sequence ID" value="CAL5990630.1"/>
    <property type="molecule type" value="Genomic_DNA"/>
</dbReference>
<evidence type="ECO:0000313" key="2">
    <source>
        <dbReference type="EMBL" id="CAL5990630.1"/>
    </source>
</evidence>
<accession>A0AA86UEZ8</accession>
<evidence type="ECO:0000313" key="1">
    <source>
        <dbReference type="EMBL" id="CAI9938323.1"/>
    </source>
</evidence>